<evidence type="ECO:0000256" key="6">
    <source>
        <dbReference type="ARBA" id="ARBA00022723"/>
    </source>
</evidence>
<dbReference type="SUPFAM" id="SSF53098">
    <property type="entry name" value="Ribonuclease H-like"/>
    <property type="match status" value="1"/>
</dbReference>
<keyword evidence="8 10" id="KW-0378">Hydrolase</keyword>
<reference evidence="12" key="1">
    <citation type="submission" date="2020-03" db="EMBL/GenBank/DDBJ databases">
        <title>Spirochaetal bacteria isolated from arthropods constitute a novel genus Entomospira genus novum within the order Spirochaetales.</title>
        <authorList>
            <person name="Grana-Miraglia L."/>
            <person name="Sikutova S."/>
            <person name="Fingerle V."/>
            <person name="Sing A."/>
            <person name="Castillo-Ramirez S."/>
            <person name="Margos G."/>
            <person name="Rudolf I."/>
        </authorList>
    </citation>
    <scope>NUCLEOTIDE SEQUENCE</scope>
    <source>
        <strain evidence="12">BR149</strain>
    </source>
</reference>
<dbReference type="EMBL" id="JAATLM010000001">
    <property type="protein sequence ID" value="NIZ69812.1"/>
    <property type="molecule type" value="Genomic_DNA"/>
</dbReference>
<dbReference type="InterPro" id="IPR036397">
    <property type="entry name" value="RNaseH_sf"/>
</dbReference>
<evidence type="ECO:0000256" key="9">
    <source>
        <dbReference type="ARBA" id="ARBA00022842"/>
    </source>
</evidence>
<keyword evidence="7 10" id="KW-0255">Endonuclease</keyword>
<dbReference type="GO" id="GO:0005737">
    <property type="term" value="C:cytoplasm"/>
    <property type="evidence" value="ECO:0007669"/>
    <property type="project" value="UniProtKB-SubCell"/>
</dbReference>
<dbReference type="GO" id="GO:0004523">
    <property type="term" value="F:RNA-DNA hybrid ribonuclease activity"/>
    <property type="evidence" value="ECO:0007669"/>
    <property type="project" value="UniProtKB-UniRule"/>
</dbReference>
<dbReference type="PANTHER" id="PTHR10642">
    <property type="entry name" value="RIBONUCLEASE H1"/>
    <property type="match status" value="1"/>
</dbReference>
<keyword evidence="6 10" id="KW-0479">Metal-binding</keyword>
<evidence type="ECO:0000256" key="1">
    <source>
        <dbReference type="ARBA" id="ARBA00000077"/>
    </source>
</evidence>
<keyword evidence="5 10" id="KW-0540">Nuclease</keyword>
<dbReference type="InterPro" id="IPR022892">
    <property type="entry name" value="RNaseHI"/>
</dbReference>
<dbReference type="NCBIfam" id="NF001236">
    <property type="entry name" value="PRK00203.1"/>
    <property type="match status" value="1"/>
</dbReference>
<organism evidence="12 13">
    <name type="scientific">Entomospira culicis</name>
    <dbReference type="NCBI Taxonomy" id="2719989"/>
    <lineage>
        <taxon>Bacteria</taxon>
        <taxon>Pseudomonadati</taxon>
        <taxon>Spirochaetota</taxon>
        <taxon>Spirochaetia</taxon>
        <taxon>Spirochaetales</taxon>
        <taxon>Spirochaetaceae</taxon>
        <taxon>Entomospira</taxon>
    </lineage>
</organism>
<dbReference type="GO" id="GO:0003676">
    <property type="term" value="F:nucleic acid binding"/>
    <property type="evidence" value="ECO:0007669"/>
    <property type="project" value="InterPro"/>
</dbReference>
<comment type="caution">
    <text evidence="12">The sequence shown here is derived from an EMBL/GenBank/DDBJ whole genome shotgun (WGS) entry which is preliminary data.</text>
</comment>
<keyword evidence="9 10" id="KW-0460">Magnesium</keyword>
<comment type="similarity">
    <text evidence="2 10">Belongs to the RNase H family.</text>
</comment>
<dbReference type="PROSITE" id="PS50879">
    <property type="entry name" value="RNASE_H_1"/>
    <property type="match status" value="1"/>
</dbReference>
<name>A0A968GIR3_9SPIO</name>
<evidence type="ECO:0000256" key="5">
    <source>
        <dbReference type="ARBA" id="ARBA00022722"/>
    </source>
</evidence>
<gene>
    <name evidence="10 12" type="primary">rnhA</name>
    <name evidence="12" type="ORF">HCT48_06260</name>
</gene>
<feature type="binding site" evidence="10">
    <location>
        <position position="54"/>
    </location>
    <ligand>
        <name>Mg(2+)</name>
        <dbReference type="ChEBI" id="CHEBI:18420"/>
        <label>1</label>
    </ligand>
</feature>
<comment type="function">
    <text evidence="10">Endonuclease that specifically degrades the RNA of RNA-DNA hybrids.</text>
</comment>
<evidence type="ECO:0000256" key="8">
    <source>
        <dbReference type="ARBA" id="ARBA00022801"/>
    </source>
</evidence>
<evidence type="ECO:0000313" key="13">
    <source>
        <dbReference type="Proteomes" id="UP000778951"/>
    </source>
</evidence>
<protein>
    <recommendedName>
        <fullName evidence="4 10">Ribonuclease H</fullName>
        <shortName evidence="10">RNase H</shortName>
        <ecNumber evidence="4 10">3.1.26.4</ecNumber>
    </recommendedName>
</protein>
<dbReference type="GO" id="GO:0043137">
    <property type="term" value="P:DNA replication, removal of RNA primer"/>
    <property type="evidence" value="ECO:0007669"/>
    <property type="project" value="TreeGrafter"/>
</dbReference>
<feature type="binding site" evidence="10">
    <location>
        <position position="54"/>
    </location>
    <ligand>
        <name>Mg(2+)</name>
        <dbReference type="ChEBI" id="CHEBI:18420"/>
        <label>2</label>
    </ligand>
</feature>
<keyword evidence="10" id="KW-0963">Cytoplasm</keyword>
<accession>A0A968GIR3</accession>
<feature type="binding site" evidence="10">
    <location>
        <position position="93"/>
    </location>
    <ligand>
        <name>Mg(2+)</name>
        <dbReference type="ChEBI" id="CHEBI:18420"/>
        <label>1</label>
    </ligand>
</feature>
<feature type="binding site" evidence="10">
    <location>
        <position position="119"/>
    </location>
    <ligand>
        <name>Mg(2+)</name>
        <dbReference type="ChEBI" id="CHEBI:18420"/>
        <label>1</label>
    </ligand>
</feature>
<dbReference type="AlphaFoldDB" id="A0A968GIR3"/>
<dbReference type="InterPro" id="IPR050092">
    <property type="entry name" value="RNase_H"/>
</dbReference>
<dbReference type="InterPro" id="IPR002156">
    <property type="entry name" value="RNaseH_domain"/>
</dbReference>
<evidence type="ECO:0000259" key="11">
    <source>
        <dbReference type="PROSITE" id="PS50879"/>
    </source>
</evidence>
<comment type="subunit">
    <text evidence="3 10">Monomer.</text>
</comment>
<evidence type="ECO:0000256" key="10">
    <source>
        <dbReference type="HAMAP-Rule" id="MF_00042"/>
    </source>
</evidence>
<proteinExistence type="inferred from homology"/>
<dbReference type="GO" id="GO:0000287">
    <property type="term" value="F:magnesium ion binding"/>
    <property type="evidence" value="ECO:0007669"/>
    <property type="project" value="UniProtKB-UniRule"/>
</dbReference>
<dbReference type="PANTHER" id="PTHR10642:SF26">
    <property type="entry name" value="RIBONUCLEASE H1"/>
    <property type="match status" value="1"/>
</dbReference>
<dbReference type="InterPro" id="IPR012337">
    <property type="entry name" value="RNaseH-like_sf"/>
</dbReference>
<evidence type="ECO:0000256" key="2">
    <source>
        <dbReference type="ARBA" id="ARBA00005300"/>
    </source>
</evidence>
<comment type="cofactor">
    <cofactor evidence="10">
        <name>Mg(2+)</name>
        <dbReference type="ChEBI" id="CHEBI:18420"/>
    </cofactor>
    <text evidence="10">Binds 1 Mg(2+) ion per subunit. May bind a second metal ion at a regulatory site, or after substrate binding.</text>
</comment>
<comment type="catalytic activity">
    <reaction evidence="1 10">
        <text>Endonucleolytic cleavage to 5'-phosphomonoester.</text>
        <dbReference type="EC" id="3.1.26.4"/>
    </reaction>
</comment>
<dbReference type="HAMAP" id="MF_00042">
    <property type="entry name" value="RNase_H"/>
    <property type="match status" value="1"/>
</dbReference>
<dbReference type="Gene3D" id="3.30.420.10">
    <property type="entry name" value="Ribonuclease H-like superfamily/Ribonuclease H"/>
    <property type="match status" value="1"/>
</dbReference>
<dbReference type="Pfam" id="PF00075">
    <property type="entry name" value="RNase_H"/>
    <property type="match status" value="1"/>
</dbReference>
<evidence type="ECO:0000256" key="4">
    <source>
        <dbReference type="ARBA" id="ARBA00012180"/>
    </source>
</evidence>
<evidence type="ECO:0000256" key="3">
    <source>
        <dbReference type="ARBA" id="ARBA00011245"/>
    </source>
</evidence>
<keyword evidence="13" id="KW-1185">Reference proteome</keyword>
<comment type="subcellular location">
    <subcellularLocation>
        <location evidence="10">Cytoplasm</location>
    </subcellularLocation>
</comment>
<feature type="binding site" evidence="10">
    <location>
        <position position="183"/>
    </location>
    <ligand>
        <name>Mg(2+)</name>
        <dbReference type="ChEBI" id="CHEBI:18420"/>
        <label>2</label>
    </ligand>
</feature>
<evidence type="ECO:0000256" key="7">
    <source>
        <dbReference type="ARBA" id="ARBA00022759"/>
    </source>
</evidence>
<sequence length="193" mass="21671">MVHQFCQHFTIDASTINQEALRLELEALAKKYSTPLPSVSLSEIIPDSIKLYSDGACSGNPGKGGWGAVILLHDGSTIELSGAEAMTTNNRMELIAAIEALRYIVNQNIPYSAITLTTDSSYVKNGITQWIHNWKRNQWRTSTKEPVKNQDLWQALDLLNQQLKPQWLWSKGHAGHQWNERCDTLAVQARNAL</sequence>
<dbReference type="CDD" id="cd09278">
    <property type="entry name" value="RNase_HI_prokaryote_like"/>
    <property type="match status" value="1"/>
</dbReference>
<evidence type="ECO:0000313" key="12">
    <source>
        <dbReference type="EMBL" id="NIZ69812.1"/>
    </source>
</evidence>
<dbReference type="EC" id="3.1.26.4" evidence="4 10"/>
<feature type="domain" description="RNase H type-1" evidence="11">
    <location>
        <begin position="45"/>
        <end position="191"/>
    </location>
</feature>
<dbReference type="Proteomes" id="UP000778951">
    <property type="component" value="Unassembled WGS sequence"/>
</dbReference>